<dbReference type="InterPro" id="IPR029228">
    <property type="entry name" value="Alkyl_sulf_dimr"/>
</dbReference>
<proteinExistence type="predicted"/>
<keyword evidence="3" id="KW-1185">Reference proteome</keyword>
<dbReference type="InterPro" id="IPR038536">
    <property type="entry name" value="Alkyl/aryl-sulf_dimr_sf"/>
</dbReference>
<name>A0ABT9I9R5_9ACTN</name>
<dbReference type="SMART" id="SM00849">
    <property type="entry name" value="Lactamase_B"/>
    <property type="match status" value="1"/>
</dbReference>
<dbReference type="Pfam" id="PF14863">
    <property type="entry name" value="Alkyl_sulf_dimr"/>
    <property type="match status" value="1"/>
</dbReference>
<feature type="domain" description="Metallo-beta-lactamase" evidence="1">
    <location>
        <begin position="55"/>
        <end position="251"/>
    </location>
</feature>
<dbReference type="InterPro" id="IPR036866">
    <property type="entry name" value="RibonucZ/Hydroxyglut_hydro"/>
</dbReference>
<dbReference type="RefSeq" id="WP_305998559.1">
    <property type="nucleotide sequence ID" value="NZ_JASNFN010000002.1"/>
</dbReference>
<dbReference type="InterPro" id="IPR001279">
    <property type="entry name" value="Metallo-B-lactamas"/>
</dbReference>
<organism evidence="2 3">
    <name type="scientific">Blastococcus carthaginiensis</name>
    <dbReference type="NCBI Taxonomy" id="3050034"/>
    <lineage>
        <taxon>Bacteria</taxon>
        <taxon>Bacillati</taxon>
        <taxon>Actinomycetota</taxon>
        <taxon>Actinomycetes</taxon>
        <taxon>Geodermatophilales</taxon>
        <taxon>Geodermatophilaceae</taxon>
        <taxon>Blastococcus</taxon>
    </lineage>
</organism>
<dbReference type="PANTHER" id="PTHR43223">
    <property type="entry name" value="ALKYL/ARYL-SULFATASE"/>
    <property type="match status" value="1"/>
</dbReference>
<dbReference type="Gene3D" id="1.25.40.880">
    <property type="entry name" value="Alkyl sulfatase, dimerisation domain"/>
    <property type="match status" value="1"/>
</dbReference>
<dbReference type="EMBL" id="JASNFN010000002">
    <property type="protein sequence ID" value="MDP5181855.1"/>
    <property type="molecule type" value="Genomic_DNA"/>
</dbReference>
<dbReference type="PANTHER" id="PTHR43223:SF2">
    <property type="entry name" value="METALLO-BETA-LACTAMASE DOMAIN-CONTAINING PROTEIN"/>
    <property type="match status" value="1"/>
</dbReference>
<dbReference type="InterPro" id="IPR052195">
    <property type="entry name" value="Bact_Alkyl/Aryl-Sulfatase"/>
</dbReference>
<comment type="caution">
    <text evidence="2">The sequence shown here is derived from an EMBL/GenBank/DDBJ whole genome shotgun (WGS) entry which is preliminary data.</text>
</comment>
<dbReference type="Pfam" id="PF00753">
    <property type="entry name" value="Lactamase_B"/>
    <property type="match status" value="1"/>
</dbReference>
<evidence type="ECO:0000313" key="2">
    <source>
        <dbReference type="EMBL" id="MDP5181855.1"/>
    </source>
</evidence>
<dbReference type="Proteomes" id="UP001233673">
    <property type="component" value="Unassembled WGS sequence"/>
</dbReference>
<dbReference type="SUPFAM" id="SSF56281">
    <property type="entry name" value="Metallo-hydrolase/oxidoreductase"/>
    <property type="match status" value="1"/>
</dbReference>
<protein>
    <submittedName>
        <fullName evidence="2">MBL fold metallo-hydrolase</fullName>
    </submittedName>
</protein>
<evidence type="ECO:0000259" key="1">
    <source>
        <dbReference type="SMART" id="SM00849"/>
    </source>
</evidence>
<accession>A0ABT9I9R5</accession>
<dbReference type="Gene3D" id="3.60.15.10">
    <property type="entry name" value="Ribonuclease Z/Hydroxyacylglutathione hydrolase-like"/>
    <property type="match status" value="1"/>
</dbReference>
<sequence length="438" mass="48062">MAVTFPENQRASARAAFGLFNPEQGRRIFSRAHGSGHEPIVLEATPRTWYIQPGMVNVALFETDEGLLLVDAGCAGDGPALLQAVRSVSDKPLHTVVYTHGHSDHAFGLWAFLEAGETPRVVAHENVVAHFERYIKTAGLNARINGQLPGPDGKRWASEREDFVWPTEVFSDTLELTLGGERFVLRHGKGETDDATWLWAPERGVLAAGDLVTGYLPNAGNPKKVQRYAEEWADAAEEMAALRPEVIIPGHGELVTGADAIVDELQAMARYLRHIVDHALRGMNAGLLADEIVETLTIPEELAAHPRLPAVYDQPEFICRNVIRRYAGWWDGYPSSLLPAPRPQQAQEIAHLAGGVGALVDRAWSLADEDLRLACHVAEWAFLADRDDPRAQDCYEQILERRAALETGLMAQVNLRVSRYWVEAARSAGAAAATSGAR</sequence>
<evidence type="ECO:0000313" key="3">
    <source>
        <dbReference type="Proteomes" id="UP001233673"/>
    </source>
</evidence>
<reference evidence="3" key="1">
    <citation type="submission" date="2023-05" db="EMBL/GenBank/DDBJ databases">
        <title>Draft genome of Pseudofrankia sp. BMG5.37.</title>
        <authorList>
            <person name="Gtari M."/>
            <person name="Ghodhbane F."/>
            <person name="Sbissi I."/>
        </authorList>
    </citation>
    <scope>NUCLEOTIDE SEQUENCE [LARGE SCALE GENOMIC DNA]</scope>
    <source>
        <strain evidence="3">BMG 814</strain>
    </source>
</reference>
<gene>
    <name evidence="2" type="ORF">QOZ88_04340</name>
</gene>